<reference evidence="9 10" key="1">
    <citation type="journal article" date="2019" name="Sci. Rep.">
        <title>Comparative genomics of chytrid fungi reveal insights into the obligate biotrophic and pathogenic lifestyle of Synchytrium endobioticum.</title>
        <authorList>
            <person name="van de Vossenberg B.T.L.H."/>
            <person name="Warris S."/>
            <person name="Nguyen H.D.T."/>
            <person name="van Gent-Pelzer M.P.E."/>
            <person name="Joly D.L."/>
            <person name="van de Geest H.C."/>
            <person name="Bonants P.J.M."/>
            <person name="Smith D.S."/>
            <person name="Levesque C.A."/>
            <person name="van der Lee T.A.J."/>
        </authorList>
    </citation>
    <scope>NUCLEOTIDE SEQUENCE [LARGE SCALE GENOMIC DNA]</scope>
    <source>
        <strain evidence="9 10">CBS 809.83</strain>
    </source>
</reference>
<dbReference type="EMBL" id="QEAQ01000007">
    <property type="protein sequence ID" value="TPX61475.1"/>
    <property type="molecule type" value="Genomic_DNA"/>
</dbReference>
<dbReference type="STRING" id="109895.A0A507EDP3"/>
<dbReference type="SUPFAM" id="SSF56112">
    <property type="entry name" value="Protein kinase-like (PK-like)"/>
    <property type="match status" value="1"/>
</dbReference>
<dbReference type="InterPro" id="IPR017441">
    <property type="entry name" value="Protein_kinase_ATP_BS"/>
</dbReference>
<dbReference type="InterPro" id="IPR000719">
    <property type="entry name" value="Prot_kinase_dom"/>
</dbReference>
<evidence type="ECO:0000313" key="9">
    <source>
        <dbReference type="EMBL" id="TPX61475.1"/>
    </source>
</evidence>
<feature type="compositionally biased region" description="Polar residues" evidence="7">
    <location>
        <begin position="636"/>
        <end position="649"/>
    </location>
</feature>
<evidence type="ECO:0000259" key="8">
    <source>
        <dbReference type="PROSITE" id="PS50011"/>
    </source>
</evidence>
<dbReference type="SMART" id="SM00220">
    <property type="entry name" value="S_TKc"/>
    <property type="match status" value="1"/>
</dbReference>
<gene>
    <name evidence="9" type="ORF">PhCBS80983_g01028</name>
</gene>
<organism evidence="9 10">
    <name type="scientific">Powellomyces hirtus</name>
    <dbReference type="NCBI Taxonomy" id="109895"/>
    <lineage>
        <taxon>Eukaryota</taxon>
        <taxon>Fungi</taxon>
        <taxon>Fungi incertae sedis</taxon>
        <taxon>Chytridiomycota</taxon>
        <taxon>Chytridiomycota incertae sedis</taxon>
        <taxon>Chytridiomycetes</taxon>
        <taxon>Spizellomycetales</taxon>
        <taxon>Powellomycetaceae</taxon>
        <taxon>Powellomyces</taxon>
    </lineage>
</organism>
<keyword evidence="2" id="KW-0808">Transferase</keyword>
<protein>
    <recommendedName>
        <fullName evidence="8">Protein kinase domain-containing protein</fullName>
    </recommendedName>
</protein>
<feature type="region of interest" description="Disordered" evidence="7">
    <location>
        <begin position="260"/>
        <end position="286"/>
    </location>
</feature>
<dbReference type="PROSITE" id="PS50011">
    <property type="entry name" value="PROTEIN_KINASE_DOM"/>
    <property type="match status" value="1"/>
</dbReference>
<dbReference type="Gene3D" id="1.10.510.10">
    <property type="entry name" value="Transferase(Phosphotransferase) domain 1"/>
    <property type="match status" value="1"/>
</dbReference>
<feature type="compositionally biased region" description="Low complexity" evidence="7">
    <location>
        <begin position="26"/>
        <end position="37"/>
    </location>
</feature>
<evidence type="ECO:0000256" key="5">
    <source>
        <dbReference type="ARBA" id="ARBA00022840"/>
    </source>
</evidence>
<evidence type="ECO:0000256" key="7">
    <source>
        <dbReference type="SAM" id="MobiDB-lite"/>
    </source>
</evidence>
<keyword evidence="5 6" id="KW-0067">ATP-binding</keyword>
<keyword evidence="1" id="KW-0723">Serine/threonine-protein kinase</keyword>
<evidence type="ECO:0000313" key="10">
    <source>
        <dbReference type="Proteomes" id="UP000318582"/>
    </source>
</evidence>
<keyword evidence="10" id="KW-1185">Reference proteome</keyword>
<dbReference type="InterPro" id="IPR011009">
    <property type="entry name" value="Kinase-like_dom_sf"/>
</dbReference>
<feature type="region of interest" description="Disordered" evidence="7">
    <location>
        <begin position="96"/>
        <end position="115"/>
    </location>
</feature>
<dbReference type="InterPro" id="IPR051175">
    <property type="entry name" value="CLK_kinases"/>
</dbReference>
<evidence type="ECO:0000256" key="6">
    <source>
        <dbReference type="PROSITE-ProRule" id="PRU10141"/>
    </source>
</evidence>
<evidence type="ECO:0000256" key="2">
    <source>
        <dbReference type="ARBA" id="ARBA00022679"/>
    </source>
</evidence>
<dbReference type="PROSITE" id="PS00107">
    <property type="entry name" value="PROTEIN_KINASE_ATP"/>
    <property type="match status" value="1"/>
</dbReference>
<feature type="region of interest" description="Disordered" evidence="7">
    <location>
        <begin position="634"/>
        <end position="658"/>
    </location>
</feature>
<dbReference type="PANTHER" id="PTHR45646">
    <property type="entry name" value="SERINE/THREONINE-PROTEIN KINASE DOA-RELATED"/>
    <property type="match status" value="1"/>
</dbReference>
<evidence type="ECO:0000256" key="3">
    <source>
        <dbReference type="ARBA" id="ARBA00022741"/>
    </source>
</evidence>
<evidence type="ECO:0000256" key="1">
    <source>
        <dbReference type="ARBA" id="ARBA00022527"/>
    </source>
</evidence>
<dbReference type="AlphaFoldDB" id="A0A507EDP3"/>
<feature type="binding site" evidence="6">
    <location>
        <position position="338"/>
    </location>
    <ligand>
        <name>ATP</name>
        <dbReference type="ChEBI" id="CHEBI:30616"/>
    </ligand>
</feature>
<evidence type="ECO:0000256" key="4">
    <source>
        <dbReference type="ARBA" id="ARBA00022777"/>
    </source>
</evidence>
<keyword evidence="4" id="KW-0418">Kinase</keyword>
<feature type="domain" description="Protein kinase" evidence="8">
    <location>
        <begin position="309"/>
        <end position="627"/>
    </location>
</feature>
<dbReference type="GO" id="GO:0004674">
    <property type="term" value="F:protein serine/threonine kinase activity"/>
    <property type="evidence" value="ECO:0007669"/>
    <property type="project" value="UniProtKB-KW"/>
</dbReference>
<keyword evidence="3 6" id="KW-0547">Nucleotide-binding</keyword>
<name>A0A507EDP3_9FUNG</name>
<dbReference type="GO" id="GO:0043484">
    <property type="term" value="P:regulation of RNA splicing"/>
    <property type="evidence" value="ECO:0007669"/>
    <property type="project" value="TreeGrafter"/>
</dbReference>
<dbReference type="CDD" id="cd14134">
    <property type="entry name" value="PKc_CLK"/>
    <property type="match status" value="1"/>
</dbReference>
<dbReference type="InterPro" id="IPR008271">
    <property type="entry name" value="Ser/Thr_kinase_AS"/>
</dbReference>
<feature type="region of interest" description="Disordered" evidence="7">
    <location>
        <begin position="67"/>
        <end position="86"/>
    </location>
</feature>
<comment type="caution">
    <text evidence="9">The sequence shown here is derived from an EMBL/GenBank/DDBJ whole genome shotgun (WGS) entry which is preliminary data.</text>
</comment>
<feature type="compositionally biased region" description="Pro residues" evidence="7">
    <location>
        <begin position="71"/>
        <end position="81"/>
    </location>
</feature>
<dbReference type="Proteomes" id="UP000318582">
    <property type="component" value="Unassembled WGS sequence"/>
</dbReference>
<dbReference type="PANTHER" id="PTHR45646:SF11">
    <property type="entry name" value="SERINE_THREONINE-PROTEIN KINASE DOA"/>
    <property type="match status" value="1"/>
</dbReference>
<dbReference type="GO" id="GO:0005524">
    <property type="term" value="F:ATP binding"/>
    <property type="evidence" value="ECO:0007669"/>
    <property type="project" value="UniProtKB-UniRule"/>
</dbReference>
<dbReference type="Pfam" id="PF00069">
    <property type="entry name" value="Pkinase"/>
    <property type="match status" value="1"/>
</dbReference>
<dbReference type="PROSITE" id="PS00108">
    <property type="entry name" value="PROTEIN_KINASE_ST"/>
    <property type="match status" value="1"/>
</dbReference>
<accession>A0A507EDP3</accession>
<dbReference type="Gene3D" id="3.30.200.20">
    <property type="entry name" value="Phosphorylase Kinase, domain 1"/>
    <property type="match status" value="1"/>
</dbReference>
<dbReference type="GO" id="GO:0005634">
    <property type="term" value="C:nucleus"/>
    <property type="evidence" value="ECO:0007669"/>
    <property type="project" value="TreeGrafter"/>
</dbReference>
<sequence length="658" mass="74313">MATTRSRKRRDEQPHYINPHPQLRQATAATSTSTTAAPEVIVVDSRSPSPATPRLYHPPINQHIYSQERTLPPPQPRPPPASFSVYHQQPQSGAYLQHLPSASNNPQSAVCSYSGQSNTYPTDMAPNVRYQHNPQPYLPPYGPPSYYQLAPPVQQHELVSSQYYAQQASSPVESAQSYATPADSNFRGETTAALRLPPPPGFYQPRPAQYLPPQMNDCIDLTHSPPSINGGGPAKRRKMDDYYDQRFLQNTVTAYNQQPYAPGLQRQPSPPQAWKPPVAQGQTPENLPPCSDKEGFFIVTDDCEITPRYKVLKLLGQGTFGRVLEVYDRHENRKVAIKVVRALPKYSDASRVEIKVLKCLEDNDPYHNNHCIPLLETFIYRKHTCMVFPLLSQSVFDYLKENSFVPFLSHQTAEIAFQLVEAVVFMHRIKLIHTDLKPENIMIVDNTSVTVPGARRTSKPRKKLVSTEIRLIDFGSSIFQDDYHSTIVSTRHYRAPEILLGAGWSYPCDIWSLGCILVEFVTGDALFQTHENIEHLAMMEAVLGPIPPHLTTTTTAAKYFENGLLQYPRPDTTRQSRKSVSKTKALRDIIAPKDELAEHLLDLVHRMLRYDPAERITARDALGHPYFSQVIAARNNPGSSQPIHQQQQLPARATRQRR</sequence>
<feature type="region of interest" description="Disordered" evidence="7">
    <location>
        <begin position="1"/>
        <end position="58"/>
    </location>
</feature>
<proteinExistence type="predicted"/>